<evidence type="ECO:0000313" key="13">
    <source>
        <dbReference type="EMBL" id="NEN05840.1"/>
    </source>
</evidence>
<name>A0A6L9XWM6_9MICO</name>
<evidence type="ECO:0000256" key="12">
    <source>
        <dbReference type="SAM" id="Phobius"/>
    </source>
</evidence>
<feature type="transmembrane region" description="Helical" evidence="12">
    <location>
        <begin position="6"/>
        <end position="35"/>
    </location>
</feature>
<evidence type="ECO:0000256" key="3">
    <source>
        <dbReference type="ARBA" id="ARBA00022448"/>
    </source>
</evidence>
<evidence type="ECO:0000256" key="2">
    <source>
        <dbReference type="ARBA" id="ARBA00007543"/>
    </source>
</evidence>
<dbReference type="GO" id="GO:0009055">
    <property type="term" value="F:electron transfer activity"/>
    <property type="evidence" value="ECO:0007669"/>
    <property type="project" value="TreeGrafter"/>
</dbReference>
<keyword evidence="9 12" id="KW-1133">Transmembrane helix</keyword>
<evidence type="ECO:0000256" key="11">
    <source>
        <dbReference type="ARBA" id="ARBA00023136"/>
    </source>
</evidence>
<dbReference type="Pfam" id="PF02322">
    <property type="entry name" value="Cyt_bd_oxida_II"/>
    <property type="match status" value="1"/>
</dbReference>
<feature type="transmembrane region" description="Helical" evidence="12">
    <location>
        <begin position="56"/>
        <end position="75"/>
    </location>
</feature>
<dbReference type="Proteomes" id="UP000474967">
    <property type="component" value="Unassembled WGS sequence"/>
</dbReference>
<feature type="transmembrane region" description="Helical" evidence="12">
    <location>
        <begin position="153"/>
        <end position="174"/>
    </location>
</feature>
<dbReference type="GO" id="GO:0070069">
    <property type="term" value="C:cytochrome complex"/>
    <property type="evidence" value="ECO:0007669"/>
    <property type="project" value="TreeGrafter"/>
</dbReference>
<gene>
    <name evidence="13" type="primary">cydB</name>
    <name evidence="13" type="ORF">G3T36_08135</name>
</gene>
<feature type="transmembrane region" description="Helical" evidence="12">
    <location>
        <begin position="81"/>
        <end position="99"/>
    </location>
</feature>
<evidence type="ECO:0000256" key="8">
    <source>
        <dbReference type="ARBA" id="ARBA00022982"/>
    </source>
</evidence>
<keyword evidence="8" id="KW-0249">Electron transport</keyword>
<dbReference type="RefSeq" id="WP_163289188.1">
    <property type="nucleotide sequence ID" value="NZ_JAAGWY010000002.1"/>
</dbReference>
<dbReference type="PANTHER" id="PTHR43141:SF5">
    <property type="entry name" value="CYTOCHROME BD-I UBIQUINOL OXIDASE SUBUNIT 2"/>
    <property type="match status" value="1"/>
</dbReference>
<keyword evidence="5" id="KW-0349">Heme</keyword>
<evidence type="ECO:0000256" key="10">
    <source>
        <dbReference type="ARBA" id="ARBA00023004"/>
    </source>
</evidence>
<comment type="similarity">
    <text evidence="2">Belongs to the cytochrome ubiquinol oxidase subunit 2 family.</text>
</comment>
<evidence type="ECO:0000256" key="4">
    <source>
        <dbReference type="ARBA" id="ARBA00022475"/>
    </source>
</evidence>
<keyword evidence="3" id="KW-0813">Transport</keyword>
<proteinExistence type="inferred from homology"/>
<evidence type="ECO:0000313" key="14">
    <source>
        <dbReference type="Proteomes" id="UP000474967"/>
    </source>
</evidence>
<comment type="subcellular location">
    <subcellularLocation>
        <location evidence="1">Cell membrane</location>
        <topology evidence="1">Multi-pass membrane protein</topology>
    </subcellularLocation>
</comment>
<feature type="transmembrane region" description="Helical" evidence="12">
    <location>
        <begin position="195"/>
        <end position="216"/>
    </location>
</feature>
<comment type="caution">
    <text evidence="13">The sequence shown here is derived from an EMBL/GenBank/DDBJ whole genome shotgun (WGS) entry which is preliminary data.</text>
</comment>
<evidence type="ECO:0000256" key="5">
    <source>
        <dbReference type="ARBA" id="ARBA00022617"/>
    </source>
</evidence>
<evidence type="ECO:0000256" key="6">
    <source>
        <dbReference type="ARBA" id="ARBA00022692"/>
    </source>
</evidence>
<dbReference type="GO" id="GO:0005886">
    <property type="term" value="C:plasma membrane"/>
    <property type="evidence" value="ECO:0007669"/>
    <property type="project" value="UniProtKB-SubCell"/>
</dbReference>
<keyword evidence="4" id="KW-1003">Cell membrane</keyword>
<sequence>MNLADVWFVIIAVFWTGFFVLEGFDFGVGAIHSVVGRTETERRVAINTVGPFWDANEVWLVVGAAAIFAAFPAWYATWISASYLAIVLLLVALIVRGISFEWRGRGRGDSWRWGWSLCLTIGSVVAPTVLGIALGDLLAGLPIDSDGNFTGTFWSLFTGFAVWTGLTVLALCLLQGSTFLALRTTDAVRARARTFGHVVSFVDLGMVVVFGVWMALVAHPGPATYVMLALALAAIAVSLIAQFRARDGLAFAASSVAIGLVVASLFVSLYPRVLVSSTNASYSLTVAGSASGTYALTVMTIVAAVCFPIVLLYQGYTYVVFRRRVVGPPAAAAK</sequence>
<feature type="transmembrane region" description="Helical" evidence="12">
    <location>
        <begin position="111"/>
        <end position="133"/>
    </location>
</feature>
<evidence type="ECO:0000256" key="9">
    <source>
        <dbReference type="ARBA" id="ARBA00022989"/>
    </source>
</evidence>
<dbReference type="EMBL" id="JAAGWY010000002">
    <property type="protein sequence ID" value="NEN05840.1"/>
    <property type="molecule type" value="Genomic_DNA"/>
</dbReference>
<keyword evidence="6 12" id="KW-0812">Transmembrane</keyword>
<protein>
    <submittedName>
        <fullName evidence="13">Cytochrome d ubiquinol oxidase subunit II</fullName>
    </submittedName>
</protein>
<dbReference type="PIRSF" id="PIRSF000267">
    <property type="entry name" value="Cyt_oxidse_sub2"/>
    <property type="match status" value="1"/>
</dbReference>
<organism evidence="13 14">
    <name type="scientific">Leifsonia tongyongensis</name>
    <dbReference type="NCBI Taxonomy" id="1268043"/>
    <lineage>
        <taxon>Bacteria</taxon>
        <taxon>Bacillati</taxon>
        <taxon>Actinomycetota</taxon>
        <taxon>Actinomycetes</taxon>
        <taxon>Micrococcales</taxon>
        <taxon>Microbacteriaceae</taxon>
        <taxon>Leifsonia</taxon>
    </lineage>
</organism>
<feature type="transmembrane region" description="Helical" evidence="12">
    <location>
        <begin position="222"/>
        <end position="241"/>
    </location>
</feature>
<dbReference type="NCBIfam" id="TIGR00203">
    <property type="entry name" value="cydB"/>
    <property type="match status" value="1"/>
</dbReference>
<keyword evidence="7" id="KW-0479">Metal-binding</keyword>
<feature type="transmembrane region" description="Helical" evidence="12">
    <location>
        <begin position="291"/>
        <end position="313"/>
    </location>
</feature>
<reference evidence="13 14" key="1">
    <citation type="journal article" date="2014" name="J. Microbiol.">
        <title>Diaminobutyricibacter tongyongensis gen. nov., sp. nov. and Homoserinibacter gongjuensis gen. nov., sp. nov. belong to the family Microbacteriaceae.</title>
        <authorList>
            <person name="Kim S.J."/>
            <person name="Ahn J.H."/>
            <person name="Weon H.Y."/>
            <person name="Hamada M."/>
            <person name="Suzuki K."/>
            <person name="Kwon S.W."/>
        </authorList>
    </citation>
    <scope>NUCLEOTIDE SEQUENCE [LARGE SCALE GENOMIC DNA]</scope>
    <source>
        <strain evidence="13 14">NBRC 108724</strain>
    </source>
</reference>
<keyword evidence="11 12" id="KW-0472">Membrane</keyword>
<keyword evidence="10" id="KW-0408">Iron</keyword>
<evidence type="ECO:0000256" key="1">
    <source>
        <dbReference type="ARBA" id="ARBA00004651"/>
    </source>
</evidence>
<dbReference type="InterPro" id="IPR003317">
    <property type="entry name" value="Cyt-d_oxidase_su2"/>
</dbReference>
<dbReference type="GO" id="GO:0046872">
    <property type="term" value="F:metal ion binding"/>
    <property type="evidence" value="ECO:0007669"/>
    <property type="project" value="UniProtKB-KW"/>
</dbReference>
<feature type="transmembrane region" description="Helical" evidence="12">
    <location>
        <begin position="248"/>
        <end position="271"/>
    </location>
</feature>
<dbReference type="AlphaFoldDB" id="A0A6L9XWM6"/>
<dbReference type="PANTHER" id="PTHR43141">
    <property type="entry name" value="CYTOCHROME BD2 SUBUNIT II"/>
    <property type="match status" value="1"/>
</dbReference>
<dbReference type="GO" id="GO:0019646">
    <property type="term" value="P:aerobic electron transport chain"/>
    <property type="evidence" value="ECO:0007669"/>
    <property type="project" value="TreeGrafter"/>
</dbReference>
<evidence type="ECO:0000256" key="7">
    <source>
        <dbReference type="ARBA" id="ARBA00022723"/>
    </source>
</evidence>
<dbReference type="GO" id="GO:0016682">
    <property type="term" value="F:oxidoreductase activity, acting on diphenols and related substances as donors, oxygen as acceptor"/>
    <property type="evidence" value="ECO:0007669"/>
    <property type="project" value="TreeGrafter"/>
</dbReference>
<accession>A0A6L9XWM6</accession>
<keyword evidence="14" id="KW-1185">Reference proteome</keyword>